<proteinExistence type="predicted"/>
<evidence type="ECO:0000259" key="1">
    <source>
        <dbReference type="SMART" id="SM00418"/>
    </source>
</evidence>
<dbReference type="Gene3D" id="1.10.10.10">
    <property type="entry name" value="Winged helix-like DNA-binding domain superfamily/Winged helix DNA-binding domain"/>
    <property type="match status" value="1"/>
</dbReference>
<evidence type="ECO:0000313" key="2">
    <source>
        <dbReference type="EMBL" id="PPU09642.1"/>
    </source>
</evidence>
<dbReference type="InterPro" id="IPR011991">
    <property type="entry name" value="ArsR-like_HTH"/>
</dbReference>
<evidence type="ECO:0000313" key="3">
    <source>
        <dbReference type="Proteomes" id="UP000239204"/>
    </source>
</evidence>
<accession>A0A2S7AIG2</accession>
<dbReference type="SMART" id="SM00418">
    <property type="entry name" value="HTH_ARSR"/>
    <property type="match status" value="1"/>
</dbReference>
<dbReference type="Pfam" id="PF12840">
    <property type="entry name" value="HTH_20"/>
    <property type="match status" value="1"/>
</dbReference>
<dbReference type="Proteomes" id="UP000239204">
    <property type="component" value="Unassembled WGS sequence"/>
</dbReference>
<dbReference type="AlphaFoldDB" id="A0A2S7AIG2"/>
<name>A0A2S7AIG2_9XANT</name>
<organism evidence="2 3">
    <name type="scientific">Xanthomonas arboricola</name>
    <dbReference type="NCBI Taxonomy" id="56448"/>
    <lineage>
        <taxon>Bacteria</taxon>
        <taxon>Pseudomonadati</taxon>
        <taxon>Pseudomonadota</taxon>
        <taxon>Gammaproteobacteria</taxon>
        <taxon>Lysobacterales</taxon>
        <taxon>Lysobacteraceae</taxon>
        <taxon>Xanthomonas</taxon>
    </lineage>
</organism>
<reference evidence="2 3" key="1">
    <citation type="submission" date="2016-08" db="EMBL/GenBank/DDBJ databases">
        <title>Evolution of the type three secretion system and type three effector repertoires in Xanthomonas.</title>
        <authorList>
            <person name="Merda D."/>
            <person name="Briand M."/>
            <person name="Bosis E."/>
            <person name="Rousseau C."/>
            <person name="Portier P."/>
            <person name="Jacques M.-A."/>
            <person name="Fischer-Le Saux M."/>
        </authorList>
    </citation>
    <scope>NUCLEOTIDE SEQUENCE [LARGE SCALE GENOMIC DNA]</scope>
    <source>
        <strain evidence="2 3">CFBP 7645</strain>
    </source>
</reference>
<dbReference type="CDD" id="cd00090">
    <property type="entry name" value="HTH_ARSR"/>
    <property type="match status" value="1"/>
</dbReference>
<protein>
    <submittedName>
        <fullName evidence="2">Transcriptional regulator</fullName>
    </submittedName>
</protein>
<comment type="caution">
    <text evidence="2">The sequence shown here is derived from an EMBL/GenBank/DDBJ whole genome shotgun (WGS) entry which is preliminary data.</text>
</comment>
<dbReference type="InterPro" id="IPR036390">
    <property type="entry name" value="WH_DNA-bd_sf"/>
</dbReference>
<gene>
    <name evidence="2" type="ORF">XarjCFBP7645_05010</name>
</gene>
<dbReference type="InterPro" id="IPR036388">
    <property type="entry name" value="WH-like_DNA-bd_sf"/>
</dbReference>
<feature type="domain" description="HTH arsR-type" evidence="1">
    <location>
        <begin position="13"/>
        <end position="112"/>
    </location>
</feature>
<dbReference type="EMBL" id="MIGY01000001">
    <property type="protein sequence ID" value="PPU09642.1"/>
    <property type="molecule type" value="Genomic_DNA"/>
</dbReference>
<dbReference type="InterPro" id="IPR001845">
    <property type="entry name" value="HTH_ArsR_DNA-bd_dom"/>
</dbReference>
<dbReference type="SUPFAM" id="SSF46785">
    <property type="entry name" value="Winged helix' DNA-binding domain"/>
    <property type="match status" value="1"/>
</dbReference>
<dbReference type="GO" id="GO:0003700">
    <property type="term" value="F:DNA-binding transcription factor activity"/>
    <property type="evidence" value="ECO:0007669"/>
    <property type="project" value="InterPro"/>
</dbReference>
<sequence length="201" mass="22187">MRTSPRHLVSRPEQVRLLSSPVRQEIVDTLASLAGAASTAELAEQLGRPADGLYYHLRELVAGDLLTEVMEAGGERVFRLAGEGAGPVRLVYDLAPHGNADELARFARSLLQVAQQDFEAALEVEGVVTEGKKRELWVSRNKGWLSDRDLQEVNVLLERLSELTSQPRAEGRNRLTSLAFALAPTKAQPKRRGTREAKARK</sequence>